<evidence type="ECO:0000313" key="6">
    <source>
        <dbReference type="EMBL" id="SEQ75292.1"/>
    </source>
</evidence>
<reference evidence="7" key="1">
    <citation type="submission" date="2016-10" db="EMBL/GenBank/DDBJ databases">
        <authorList>
            <person name="Varghese N."/>
            <person name="Submissions S."/>
        </authorList>
    </citation>
    <scope>NUCLEOTIDE SEQUENCE [LARGE SCALE GENOMIC DNA]</scope>
    <source>
        <strain evidence="7">DSM 24740</strain>
    </source>
</reference>
<dbReference type="OrthoDB" id="6430772at2"/>
<dbReference type="InterPro" id="IPR001647">
    <property type="entry name" value="HTH_TetR"/>
</dbReference>
<dbReference type="SUPFAM" id="SSF46689">
    <property type="entry name" value="Homeodomain-like"/>
    <property type="match status" value="1"/>
</dbReference>
<keyword evidence="7" id="KW-1185">Reference proteome</keyword>
<dbReference type="AlphaFoldDB" id="A0A1H9ILD5"/>
<feature type="DNA-binding region" description="H-T-H motif" evidence="4">
    <location>
        <begin position="28"/>
        <end position="47"/>
    </location>
</feature>
<proteinExistence type="predicted"/>
<dbReference type="InParanoid" id="A0A1H9ILD5"/>
<name>A0A1H9ILD5_9BACT</name>
<dbReference type="PROSITE" id="PS50977">
    <property type="entry name" value="HTH_TETR_2"/>
    <property type="match status" value="1"/>
</dbReference>
<dbReference type="PRINTS" id="PR00455">
    <property type="entry name" value="HTHTETR"/>
</dbReference>
<dbReference type="Gene3D" id="1.10.357.10">
    <property type="entry name" value="Tetracycline Repressor, domain 2"/>
    <property type="match status" value="1"/>
</dbReference>
<evidence type="ECO:0000256" key="1">
    <source>
        <dbReference type="ARBA" id="ARBA00023015"/>
    </source>
</evidence>
<keyword evidence="2 4" id="KW-0238">DNA-binding</keyword>
<evidence type="ECO:0000256" key="3">
    <source>
        <dbReference type="ARBA" id="ARBA00023163"/>
    </source>
</evidence>
<dbReference type="InterPro" id="IPR009057">
    <property type="entry name" value="Homeodomain-like_sf"/>
</dbReference>
<evidence type="ECO:0000256" key="2">
    <source>
        <dbReference type="ARBA" id="ARBA00023125"/>
    </source>
</evidence>
<dbReference type="PANTHER" id="PTHR47506">
    <property type="entry name" value="TRANSCRIPTIONAL REGULATORY PROTEIN"/>
    <property type="match status" value="1"/>
</dbReference>
<feature type="domain" description="HTH tetR-type" evidence="5">
    <location>
        <begin position="5"/>
        <end position="65"/>
    </location>
</feature>
<dbReference type="GO" id="GO:0003677">
    <property type="term" value="F:DNA binding"/>
    <property type="evidence" value="ECO:0007669"/>
    <property type="project" value="UniProtKB-UniRule"/>
</dbReference>
<dbReference type="EMBL" id="FOFB01000015">
    <property type="protein sequence ID" value="SEQ75292.1"/>
    <property type="molecule type" value="Genomic_DNA"/>
</dbReference>
<dbReference type="SUPFAM" id="SSF48498">
    <property type="entry name" value="Tetracyclin repressor-like, C-terminal domain"/>
    <property type="match status" value="1"/>
</dbReference>
<sequence>MPKLKTTPEAILRSAWAVFHRHGYHHTSLQQLADAAGLGKAGILHHFGSKAGVMRAVIAFAIDWYERKVLSIVDREEDLETRFEAFERKHFELCLLNEGSGCFFANSILETGVDGEFAPELRQFHEKWLAAMQRLLTERFSEEEATERAYRLFADYQGSVLLFKLYRDPVHLERLIDRSLENLHLPITTSSQ</sequence>
<keyword evidence="3" id="KW-0804">Transcription</keyword>
<evidence type="ECO:0000256" key="4">
    <source>
        <dbReference type="PROSITE-ProRule" id="PRU00335"/>
    </source>
</evidence>
<dbReference type="Pfam" id="PF00440">
    <property type="entry name" value="TetR_N"/>
    <property type="match status" value="1"/>
</dbReference>
<accession>A0A1H9ILD5</accession>
<evidence type="ECO:0000313" key="7">
    <source>
        <dbReference type="Proteomes" id="UP000199021"/>
    </source>
</evidence>
<protein>
    <submittedName>
        <fullName evidence="6">Transcriptional regulator, TetR family</fullName>
    </submittedName>
</protein>
<evidence type="ECO:0000259" key="5">
    <source>
        <dbReference type="PROSITE" id="PS50977"/>
    </source>
</evidence>
<keyword evidence="1" id="KW-0805">Transcription regulation</keyword>
<dbReference type="RefSeq" id="WP_090169602.1">
    <property type="nucleotide sequence ID" value="NZ_FOFB01000015.1"/>
</dbReference>
<dbReference type="STRING" id="478744.SAMN05444359_11545"/>
<dbReference type="PANTHER" id="PTHR47506:SF7">
    <property type="entry name" value="TRANSCRIPTIONAL REGULATORY PROTEIN"/>
    <property type="match status" value="1"/>
</dbReference>
<organism evidence="6 7">
    <name type="scientific">Neolewinella agarilytica</name>
    <dbReference type="NCBI Taxonomy" id="478744"/>
    <lineage>
        <taxon>Bacteria</taxon>
        <taxon>Pseudomonadati</taxon>
        <taxon>Bacteroidota</taxon>
        <taxon>Saprospiria</taxon>
        <taxon>Saprospirales</taxon>
        <taxon>Lewinellaceae</taxon>
        <taxon>Neolewinella</taxon>
    </lineage>
</organism>
<dbReference type="Proteomes" id="UP000199021">
    <property type="component" value="Unassembled WGS sequence"/>
</dbReference>
<dbReference type="InterPro" id="IPR036271">
    <property type="entry name" value="Tet_transcr_reg_TetR-rel_C_sf"/>
</dbReference>
<gene>
    <name evidence="6" type="ORF">SAMN05444359_11545</name>
</gene>